<organism evidence="1 2">
    <name type="scientific">Rickettsia conorii subsp. heilongjiangensis</name>
    <dbReference type="NCBI Taxonomy" id="226665"/>
    <lineage>
        <taxon>Bacteria</taxon>
        <taxon>Pseudomonadati</taxon>
        <taxon>Pseudomonadota</taxon>
        <taxon>Alphaproteobacteria</taxon>
        <taxon>Rickettsiales</taxon>
        <taxon>Rickettsiaceae</taxon>
        <taxon>Rickettsieae</taxon>
        <taxon>Rickettsia</taxon>
        <taxon>spotted fever group</taxon>
    </lineage>
</organism>
<sequence>MYIIPKLLLDFLYNLANKEEFVEDTERSTATYALVREDASTGSTHKLPLEASYAESLI</sequence>
<accession>A0AAD1GJ14</accession>
<dbReference type="AlphaFoldDB" id="A0AAD1GJ14"/>
<dbReference type="EMBL" id="AP019863">
    <property type="protein sequence ID" value="BBM92581.1"/>
    <property type="molecule type" value="Genomic_DNA"/>
</dbReference>
<evidence type="ECO:0000313" key="2">
    <source>
        <dbReference type="Proteomes" id="UP000422519"/>
    </source>
</evidence>
<evidence type="ECO:0000313" key="1">
    <source>
        <dbReference type="EMBL" id="BBM92581.1"/>
    </source>
</evidence>
<protein>
    <submittedName>
        <fullName evidence="1">Uncharacterized protein</fullName>
    </submittedName>
</protein>
<gene>
    <name evidence="1" type="ORF">RHHCN13_07570</name>
</gene>
<name>A0AAD1GJ14_RICCR</name>
<dbReference type="NCBIfam" id="TIGR01045">
    <property type="entry name" value="RPE1"/>
    <property type="match status" value="1"/>
</dbReference>
<dbReference type="InterPro" id="IPR005728">
    <property type="entry name" value="RPE1"/>
</dbReference>
<reference evidence="1" key="1">
    <citation type="journal article" date="2019" name="Front. Microbiol.">
        <title>Genomic features of Rickettsia heilongjiangensis revealed by intraspecies comparison and detailed comparison with Rickettsia japonica.</title>
        <authorList>
            <person name="Kasama K."/>
            <person name="Fujita H."/>
            <person name="Yamamoto S."/>
            <person name="Ooka T."/>
            <person name="Gotoh Y."/>
            <person name="Ogura Y."/>
            <person name="Ando S."/>
            <person name="Hayashi T."/>
        </authorList>
    </citation>
    <scope>NUCLEOTIDE SEQUENCE</scope>
    <source>
        <strain evidence="1">HCN-13</strain>
    </source>
</reference>
<dbReference type="Proteomes" id="UP000422519">
    <property type="component" value="Chromosome"/>
</dbReference>
<proteinExistence type="predicted"/>